<evidence type="ECO:0000259" key="6">
    <source>
        <dbReference type="Pfam" id="PF13515"/>
    </source>
</evidence>
<feature type="transmembrane region" description="Helical" evidence="5">
    <location>
        <begin position="17"/>
        <end position="36"/>
    </location>
</feature>
<feature type="transmembrane region" description="Helical" evidence="5">
    <location>
        <begin position="437"/>
        <end position="462"/>
    </location>
</feature>
<keyword evidence="4 5" id="KW-0472">Membrane</keyword>
<protein>
    <submittedName>
        <fullName evidence="7">FUSC family protein</fullName>
    </submittedName>
</protein>
<feature type="transmembrane region" description="Helical" evidence="5">
    <location>
        <begin position="48"/>
        <end position="67"/>
    </location>
</feature>
<keyword evidence="2 5" id="KW-0812">Transmembrane</keyword>
<dbReference type="InterPro" id="IPR049453">
    <property type="entry name" value="Memb_transporter_dom"/>
</dbReference>
<feature type="transmembrane region" description="Helical" evidence="5">
    <location>
        <begin position="73"/>
        <end position="106"/>
    </location>
</feature>
<dbReference type="Proteomes" id="UP000657574">
    <property type="component" value="Unassembled WGS sequence"/>
</dbReference>
<dbReference type="EMBL" id="BMQA01000061">
    <property type="protein sequence ID" value="GGJ59576.1"/>
    <property type="molecule type" value="Genomic_DNA"/>
</dbReference>
<reference evidence="7" key="2">
    <citation type="submission" date="2020-09" db="EMBL/GenBank/DDBJ databases">
        <authorList>
            <person name="Sun Q."/>
            <person name="Ohkuma M."/>
        </authorList>
    </citation>
    <scope>NUCLEOTIDE SEQUENCE</scope>
    <source>
        <strain evidence="7">JCM 3086</strain>
    </source>
</reference>
<evidence type="ECO:0000256" key="2">
    <source>
        <dbReference type="ARBA" id="ARBA00022692"/>
    </source>
</evidence>
<comment type="subcellular location">
    <subcellularLocation>
        <location evidence="1">Membrane</location>
        <topology evidence="1">Multi-pass membrane protein</topology>
    </subcellularLocation>
</comment>
<accession>A0A917LE09</accession>
<dbReference type="RefSeq" id="WP_189316490.1">
    <property type="nucleotide sequence ID" value="NZ_BMQA01000061.1"/>
</dbReference>
<dbReference type="Pfam" id="PF13515">
    <property type="entry name" value="FUSC_2"/>
    <property type="match status" value="1"/>
</dbReference>
<comment type="caution">
    <text evidence="7">The sequence shown here is derived from an EMBL/GenBank/DDBJ whole genome shotgun (WGS) entry which is preliminary data.</text>
</comment>
<keyword evidence="3 5" id="KW-1133">Transmembrane helix</keyword>
<dbReference type="AlphaFoldDB" id="A0A917LE09"/>
<evidence type="ECO:0000256" key="5">
    <source>
        <dbReference type="SAM" id="Phobius"/>
    </source>
</evidence>
<keyword evidence="8" id="KW-1185">Reference proteome</keyword>
<evidence type="ECO:0000313" key="8">
    <source>
        <dbReference type="Proteomes" id="UP000657574"/>
    </source>
</evidence>
<evidence type="ECO:0000256" key="1">
    <source>
        <dbReference type="ARBA" id="ARBA00004141"/>
    </source>
</evidence>
<name>A0A917LE09_9ACTN</name>
<dbReference type="GO" id="GO:0016020">
    <property type="term" value="C:membrane"/>
    <property type="evidence" value="ECO:0007669"/>
    <property type="project" value="UniProtKB-SubCell"/>
</dbReference>
<reference evidence="7" key="1">
    <citation type="journal article" date="2014" name="Int. J. Syst. Evol. Microbiol.">
        <title>Complete genome sequence of Corynebacterium casei LMG S-19264T (=DSM 44701T), isolated from a smear-ripened cheese.</title>
        <authorList>
            <consortium name="US DOE Joint Genome Institute (JGI-PGF)"/>
            <person name="Walter F."/>
            <person name="Albersmeier A."/>
            <person name="Kalinowski J."/>
            <person name="Ruckert C."/>
        </authorList>
    </citation>
    <scope>NUCLEOTIDE SEQUENCE</scope>
    <source>
        <strain evidence="7">JCM 3086</strain>
    </source>
</reference>
<proteinExistence type="predicted"/>
<feature type="transmembrane region" description="Helical" evidence="5">
    <location>
        <begin position="507"/>
        <end position="525"/>
    </location>
</feature>
<evidence type="ECO:0000256" key="4">
    <source>
        <dbReference type="ARBA" id="ARBA00023136"/>
    </source>
</evidence>
<evidence type="ECO:0000313" key="7">
    <source>
        <dbReference type="EMBL" id="GGJ59576.1"/>
    </source>
</evidence>
<organism evidence="7 8">
    <name type="scientific">Streptomyces brasiliensis</name>
    <dbReference type="NCBI Taxonomy" id="1954"/>
    <lineage>
        <taxon>Bacteria</taxon>
        <taxon>Bacillati</taxon>
        <taxon>Actinomycetota</taxon>
        <taxon>Actinomycetes</taxon>
        <taxon>Kitasatosporales</taxon>
        <taxon>Streptomycetaceae</taxon>
        <taxon>Streptomyces</taxon>
    </lineage>
</organism>
<feature type="transmembrane region" description="Helical" evidence="5">
    <location>
        <begin position="118"/>
        <end position="138"/>
    </location>
</feature>
<gene>
    <name evidence="7" type="ORF">GCM10010121_082800</name>
</gene>
<evidence type="ECO:0000256" key="3">
    <source>
        <dbReference type="ARBA" id="ARBA00022989"/>
    </source>
</evidence>
<sequence>MPAVLAVAVEFVGEPDFVMFVAFGALAGLLFVDFSGPPHVRLSAQTGLMLTGAVLVCLGTLASQAIWTATVATFVITFSLLFAGVVSSVLASATTALLVSFILPVTMPGSVSSMPHRLGGWLLGGAASLIAVAVLWPAPVREPLRLSAAQACALLARRLRAEVACVGNWFEPQSRKAVDVTAKEAAAAVTSLRGSFFRMSYRPTGLDAAARALLKVIDQVVWLHAIVERAPLEFQPRPVAAAVCSVKSESSTLLERGAVLLESVVGDPSELDACMRRLERACEAMERTVTSHFARQPAESSVFGIPDEAEPEFSRALQSAFRAHQMACAVSELSVNIETAVAAHQRNWWQHLLGCRTEGVVASLTFVWNRVRAHAEWHSMWLHNSLRGATALCLAVVVTEFTGVQHSFWVVFGALTVLRSSVLNTGQSALRSLVGNVLGFLISGGLIIALGMHPVAFWLLLPPAVALAGIAPEVLSFTVSQFCFALALLILYNIVDPQGWTAGLVRLEDVALGCAVSLLAGALFWPRGAGSALGKALAEAISDSAGYLRCAIARGFTPSDVRLRTAPAASDARRRAVSAAHRLDEAFRGFLAERGTKHVSLAAVATLVDAGVILRVTADALLHLWRDEEPVQGSRKEAYAGIHQASGPLLDWYEKTGRALAGTGTVPDELDVRLPVRAFDEALRRDLAEADGPEAARAVKMIWTVSYIDAVQGLQAAILGPARAVSRQSLPRSRLVGRRASTARG</sequence>
<feature type="transmembrane region" description="Helical" evidence="5">
    <location>
        <begin position="474"/>
        <end position="495"/>
    </location>
</feature>
<feature type="domain" description="Integral membrane bound transporter" evidence="6">
    <location>
        <begin position="394"/>
        <end position="519"/>
    </location>
</feature>